<evidence type="ECO:0000313" key="6">
    <source>
        <dbReference type="EMBL" id="TXS93930.1"/>
    </source>
</evidence>
<dbReference type="GO" id="GO:0046872">
    <property type="term" value="F:metal ion binding"/>
    <property type="evidence" value="ECO:0007669"/>
    <property type="project" value="UniProtKB-KW"/>
</dbReference>
<dbReference type="PANTHER" id="PTHR23407">
    <property type="entry name" value="ATPASE INHIBITOR/5-FORMYLTETRAHYDROFOLATE CYCLO-LIGASE"/>
    <property type="match status" value="1"/>
</dbReference>
<dbReference type="EMBL" id="VRZA01000003">
    <property type="protein sequence ID" value="TXS93930.1"/>
    <property type="molecule type" value="Genomic_DNA"/>
</dbReference>
<evidence type="ECO:0000256" key="3">
    <source>
        <dbReference type="ARBA" id="ARBA00022840"/>
    </source>
</evidence>
<dbReference type="RefSeq" id="WP_148068272.1">
    <property type="nucleotide sequence ID" value="NZ_VRZA01000003.1"/>
</dbReference>
<keyword evidence="5" id="KW-0460">Magnesium</keyword>
<keyword evidence="3 4" id="KW-0067">ATP-binding</keyword>
<keyword evidence="6" id="KW-0436">Ligase</keyword>
<evidence type="ECO:0000256" key="1">
    <source>
        <dbReference type="ARBA" id="ARBA00010638"/>
    </source>
</evidence>
<comment type="similarity">
    <text evidence="1 5">Belongs to the 5-formyltetrahydrofolate cyclo-ligase family.</text>
</comment>
<evidence type="ECO:0000256" key="5">
    <source>
        <dbReference type="RuleBase" id="RU361279"/>
    </source>
</evidence>
<keyword evidence="5" id="KW-0479">Metal-binding</keyword>
<dbReference type="GO" id="GO:0009396">
    <property type="term" value="P:folic acid-containing compound biosynthetic process"/>
    <property type="evidence" value="ECO:0007669"/>
    <property type="project" value="TreeGrafter"/>
</dbReference>
<dbReference type="AlphaFoldDB" id="A0A5C9A2D2"/>
<protein>
    <recommendedName>
        <fullName evidence="5">5-formyltetrahydrofolate cyclo-ligase</fullName>
        <ecNumber evidence="5">6.3.3.2</ecNumber>
    </recommendedName>
</protein>
<comment type="caution">
    <text evidence="6">The sequence shown here is derived from an EMBL/GenBank/DDBJ whole genome shotgun (WGS) entry which is preliminary data.</text>
</comment>
<feature type="binding site" evidence="4">
    <location>
        <position position="63"/>
    </location>
    <ligand>
        <name>substrate</name>
    </ligand>
</feature>
<dbReference type="PIRSF" id="PIRSF006806">
    <property type="entry name" value="FTHF_cligase"/>
    <property type="match status" value="1"/>
</dbReference>
<dbReference type="NCBIfam" id="TIGR02727">
    <property type="entry name" value="MTHFS_bact"/>
    <property type="match status" value="1"/>
</dbReference>
<sequence length="199" mass="22072">MNTPPIDPSHDKASLRASLRAQRRAMSPAEQAEAASRAAGYLDNLPDWQRYQHVALYVAADGELDPTPLAQACRQQGRTLYLPRLLGPGQMCFAQWEDNRPLERNRYGIPEPDAGAALREASELDLMLLPLVGWDRSGNRLGMGAGYYDRALAEGRPRLLVGLAYGTQEVDRLPADPWDIRLDFVLCESGLVRCDRTPG</sequence>
<comment type="catalytic activity">
    <reaction evidence="5">
        <text>(6S)-5-formyl-5,6,7,8-tetrahydrofolate + ATP = (6R)-5,10-methenyltetrahydrofolate + ADP + phosphate</text>
        <dbReference type="Rhea" id="RHEA:10488"/>
        <dbReference type="ChEBI" id="CHEBI:30616"/>
        <dbReference type="ChEBI" id="CHEBI:43474"/>
        <dbReference type="ChEBI" id="CHEBI:57455"/>
        <dbReference type="ChEBI" id="CHEBI:57457"/>
        <dbReference type="ChEBI" id="CHEBI:456216"/>
        <dbReference type="EC" id="6.3.3.2"/>
    </reaction>
</comment>
<evidence type="ECO:0000256" key="2">
    <source>
        <dbReference type="ARBA" id="ARBA00022741"/>
    </source>
</evidence>
<proteinExistence type="inferred from homology"/>
<evidence type="ECO:0000313" key="7">
    <source>
        <dbReference type="Proteomes" id="UP000321039"/>
    </source>
</evidence>
<organism evidence="6 7">
    <name type="scientific">Parahaliea maris</name>
    <dbReference type="NCBI Taxonomy" id="2716870"/>
    <lineage>
        <taxon>Bacteria</taxon>
        <taxon>Pseudomonadati</taxon>
        <taxon>Pseudomonadota</taxon>
        <taxon>Gammaproteobacteria</taxon>
        <taxon>Cellvibrionales</taxon>
        <taxon>Halieaceae</taxon>
        <taxon>Parahaliea</taxon>
    </lineage>
</organism>
<dbReference type="GO" id="GO:0030272">
    <property type="term" value="F:5-formyltetrahydrofolate cyclo-ligase activity"/>
    <property type="evidence" value="ECO:0007669"/>
    <property type="project" value="UniProtKB-EC"/>
</dbReference>
<keyword evidence="7" id="KW-1185">Reference proteome</keyword>
<dbReference type="Pfam" id="PF01812">
    <property type="entry name" value="5-FTHF_cyc-lig"/>
    <property type="match status" value="1"/>
</dbReference>
<name>A0A5C9A2D2_9GAMM</name>
<dbReference type="SUPFAM" id="SSF100950">
    <property type="entry name" value="NagB/RpiA/CoA transferase-like"/>
    <property type="match status" value="1"/>
</dbReference>
<dbReference type="EC" id="6.3.3.2" evidence="5"/>
<dbReference type="GO" id="GO:0005524">
    <property type="term" value="F:ATP binding"/>
    <property type="evidence" value="ECO:0007669"/>
    <property type="project" value="UniProtKB-KW"/>
</dbReference>
<dbReference type="GO" id="GO:0035999">
    <property type="term" value="P:tetrahydrofolate interconversion"/>
    <property type="evidence" value="ECO:0007669"/>
    <property type="project" value="TreeGrafter"/>
</dbReference>
<accession>A0A5C9A2D2</accession>
<reference evidence="6 7" key="1">
    <citation type="submission" date="2019-08" db="EMBL/GenBank/DDBJ databases">
        <title>Parahaliea maris sp. nov., isolated from the surface seawater.</title>
        <authorList>
            <person name="Liu Y."/>
        </authorList>
    </citation>
    <scope>NUCLEOTIDE SEQUENCE [LARGE SCALE GENOMIC DNA]</scope>
    <source>
        <strain evidence="6 7">HSLHS9</strain>
    </source>
</reference>
<comment type="cofactor">
    <cofactor evidence="5">
        <name>Mg(2+)</name>
        <dbReference type="ChEBI" id="CHEBI:18420"/>
    </cofactor>
</comment>
<feature type="binding site" evidence="4">
    <location>
        <begin position="140"/>
        <end position="148"/>
    </location>
    <ligand>
        <name>ATP</name>
        <dbReference type="ChEBI" id="CHEBI:30616"/>
    </ligand>
</feature>
<dbReference type="Gene3D" id="3.40.50.10420">
    <property type="entry name" value="NagB/RpiA/CoA transferase-like"/>
    <property type="match status" value="1"/>
</dbReference>
<gene>
    <name evidence="6" type="ORF">FV139_09900</name>
</gene>
<dbReference type="InterPro" id="IPR002698">
    <property type="entry name" value="FTHF_cligase"/>
</dbReference>
<keyword evidence="2 4" id="KW-0547">Nucleotide-binding</keyword>
<feature type="binding site" evidence="4">
    <location>
        <begin position="12"/>
        <end position="16"/>
    </location>
    <ligand>
        <name>ATP</name>
        <dbReference type="ChEBI" id="CHEBI:30616"/>
    </ligand>
</feature>
<dbReference type="Proteomes" id="UP000321039">
    <property type="component" value="Unassembled WGS sequence"/>
</dbReference>
<evidence type="ECO:0000256" key="4">
    <source>
        <dbReference type="PIRSR" id="PIRSR006806-1"/>
    </source>
</evidence>
<feature type="binding site" evidence="4">
    <location>
        <position position="58"/>
    </location>
    <ligand>
        <name>substrate</name>
    </ligand>
</feature>
<dbReference type="PANTHER" id="PTHR23407:SF1">
    <property type="entry name" value="5-FORMYLTETRAHYDROFOLATE CYCLO-LIGASE"/>
    <property type="match status" value="1"/>
</dbReference>
<dbReference type="InterPro" id="IPR037171">
    <property type="entry name" value="NagB/RpiA_transferase-like"/>
</dbReference>
<dbReference type="InterPro" id="IPR024185">
    <property type="entry name" value="FTHF_cligase-like_sf"/>
</dbReference>